<organism evidence="2">
    <name type="scientific">uncultured Paludibacter sp</name>
    <dbReference type="NCBI Taxonomy" id="497635"/>
    <lineage>
        <taxon>Bacteria</taxon>
        <taxon>Pseudomonadati</taxon>
        <taxon>Bacteroidota</taxon>
        <taxon>Bacteroidia</taxon>
        <taxon>Bacteroidales</taxon>
        <taxon>Paludibacteraceae</taxon>
        <taxon>Paludibacter</taxon>
        <taxon>environmental samples</taxon>
    </lineage>
</organism>
<name>A0A653AKR8_9BACT</name>
<keyword evidence="1" id="KW-0472">Membrane</keyword>
<dbReference type="AlphaFoldDB" id="A0A653AKR8"/>
<proteinExistence type="predicted"/>
<evidence type="ECO:0000256" key="1">
    <source>
        <dbReference type="SAM" id="Phobius"/>
    </source>
</evidence>
<accession>A0A653AKR8</accession>
<dbReference type="EMBL" id="UPXZ01000042">
    <property type="protein sequence ID" value="VBB48692.1"/>
    <property type="molecule type" value="Genomic_DNA"/>
</dbReference>
<evidence type="ECO:0000313" key="2">
    <source>
        <dbReference type="EMBL" id="VBB48692.1"/>
    </source>
</evidence>
<sequence>MKKIIKIVIILIPLLIIFLFVWMYFNPTIENKDFHMEYMVGSGKEDYHNYRNKNIENQNYTFNNYYCNDIGEKLVIYSLDIKKEKEKVIFVKENILSQKKPNRLLLIILIKMGNLIIFKFDLKKIQFLYMIYREIICFFMGKDVTNRG</sequence>
<protein>
    <submittedName>
        <fullName evidence="2">Uncharacterized protein</fullName>
    </submittedName>
</protein>
<feature type="transmembrane region" description="Helical" evidence="1">
    <location>
        <begin position="7"/>
        <end position="25"/>
    </location>
</feature>
<keyword evidence="1" id="KW-0812">Transmembrane</keyword>
<keyword evidence="1" id="KW-1133">Transmembrane helix</keyword>
<gene>
    <name evidence="2" type="ORF">TRIP_D50056</name>
</gene>
<reference evidence="2" key="1">
    <citation type="submission" date="2018-07" db="EMBL/GenBank/DDBJ databases">
        <authorList>
            <consortium name="Genoscope - CEA"/>
            <person name="William W."/>
        </authorList>
    </citation>
    <scope>NUCLEOTIDE SEQUENCE</scope>
    <source>
        <strain evidence="2">IK1</strain>
    </source>
</reference>